<protein>
    <submittedName>
        <fullName evidence="2">Lipid-A-disaccharide synthase</fullName>
    </submittedName>
</protein>
<dbReference type="EMBL" id="BKCP01010848">
    <property type="protein sequence ID" value="GER53855.1"/>
    <property type="molecule type" value="Genomic_DNA"/>
</dbReference>
<feature type="region of interest" description="Disordered" evidence="1">
    <location>
        <begin position="1"/>
        <end position="23"/>
    </location>
</feature>
<gene>
    <name evidence="2" type="ORF">STAS_31395</name>
</gene>
<evidence type="ECO:0000313" key="2">
    <source>
        <dbReference type="EMBL" id="GER53855.1"/>
    </source>
</evidence>
<reference evidence="3" key="1">
    <citation type="journal article" date="2019" name="Curr. Biol.">
        <title>Genome Sequence of Striga asiatica Provides Insight into the Evolution of Plant Parasitism.</title>
        <authorList>
            <person name="Yoshida S."/>
            <person name="Kim S."/>
            <person name="Wafula E.K."/>
            <person name="Tanskanen J."/>
            <person name="Kim Y.M."/>
            <person name="Honaas L."/>
            <person name="Yang Z."/>
            <person name="Spallek T."/>
            <person name="Conn C.E."/>
            <person name="Ichihashi Y."/>
            <person name="Cheong K."/>
            <person name="Cui S."/>
            <person name="Der J.P."/>
            <person name="Gundlach H."/>
            <person name="Jiao Y."/>
            <person name="Hori C."/>
            <person name="Ishida J.K."/>
            <person name="Kasahara H."/>
            <person name="Kiba T."/>
            <person name="Kim M.S."/>
            <person name="Koo N."/>
            <person name="Laohavisit A."/>
            <person name="Lee Y.H."/>
            <person name="Lumba S."/>
            <person name="McCourt P."/>
            <person name="Mortimer J.C."/>
            <person name="Mutuku J.M."/>
            <person name="Nomura T."/>
            <person name="Sasaki-Sekimoto Y."/>
            <person name="Seto Y."/>
            <person name="Wang Y."/>
            <person name="Wakatake T."/>
            <person name="Sakakibara H."/>
            <person name="Demura T."/>
            <person name="Yamaguchi S."/>
            <person name="Yoneyama K."/>
            <person name="Manabe R.I."/>
            <person name="Nelson D.C."/>
            <person name="Schulman A.H."/>
            <person name="Timko M.P."/>
            <person name="dePamphilis C.W."/>
            <person name="Choi D."/>
            <person name="Shirasu K."/>
        </authorList>
    </citation>
    <scope>NUCLEOTIDE SEQUENCE [LARGE SCALE GENOMIC DNA]</scope>
    <source>
        <strain evidence="3">cv. UVA1</strain>
    </source>
</reference>
<keyword evidence="3" id="KW-1185">Reference proteome</keyword>
<feature type="region of interest" description="Disordered" evidence="1">
    <location>
        <begin position="39"/>
        <end position="100"/>
    </location>
</feature>
<accession>A0A5A7R810</accession>
<evidence type="ECO:0000256" key="1">
    <source>
        <dbReference type="SAM" id="MobiDB-lite"/>
    </source>
</evidence>
<feature type="compositionally biased region" description="Basic and acidic residues" evidence="1">
    <location>
        <begin position="65"/>
        <end position="79"/>
    </location>
</feature>
<evidence type="ECO:0000313" key="3">
    <source>
        <dbReference type="Proteomes" id="UP000325081"/>
    </source>
</evidence>
<comment type="caution">
    <text evidence="2">The sequence shown here is derived from an EMBL/GenBank/DDBJ whole genome shotgun (WGS) entry which is preliminary data.</text>
</comment>
<organism evidence="2 3">
    <name type="scientific">Striga asiatica</name>
    <name type="common">Asiatic witchweed</name>
    <name type="synonym">Buchnera asiatica</name>
    <dbReference type="NCBI Taxonomy" id="4170"/>
    <lineage>
        <taxon>Eukaryota</taxon>
        <taxon>Viridiplantae</taxon>
        <taxon>Streptophyta</taxon>
        <taxon>Embryophyta</taxon>
        <taxon>Tracheophyta</taxon>
        <taxon>Spermatophyta</taxon>
        <taxon>Magnoliopsida</taxon>
        <taxon>eudicotyledons</taxon>
        <taxon>Gunneridae</taxon>
        <taxon>Pentapetalae</taxon>
        <taxon>asterids</taxon>
        <taxon>lamiids</taxon>
        <taxon>Lamiales</taxon>
        <taxon>Orobanchaceae</taxon>
        <taxon>Buchnereae</taxon>
        <taxon>Striga</taxon>
    </lineage>
</organism>
<dbReference type="Proteomes" id="UP000325081">
    <property type="component" value="Unassembled WGS sequence"/>
</dbReference>
<dbReference type="AlphaFoldDB" id="A0A5A7R810"/>
<sequence length="392" mass="44568">MNYSRGPSRRVNPSGRSKKGWCLLDGSTRDQAAANFDSFEASSGFDRSKRSSQQPKGIASRARLHSREFVRRERPEKRFPPKSRVQRLESREKSKSIGPESELFLKSSTSSFEQSAKVEGTEPENKFECTSRCSSRVKFSNTSGKGPENRLPERIRVLRLVSLPIFGLIWPEKLFVETESTSKEEIEYNDSENSPEKEFESITSCWREALLQLLYNPSSPPVNPLDDISRTRIFSKKLQFSEPSCPANKLLLMFNATRFEKLQKSLKFPVNEFPEMLSERIDFKPVIRSTAGPNSLLENPEGKSPSKELCERSINFKPSNLITVSGNFPFKSFPERFNMVTRATADLPALLLVSQTMPSHSQQLSDIFDQENLIEPLINWLANSFSADRSFG</sequence>
<feature type="compositionally biased region" description="Basic and acidic residues" evidence="1">
    <location>
        <begin position="86"/>
        <end position="95"/>
    </location>
</feature>
<proteinExistence type="predicted"/>
<name>A0A5A7R810_STRAF</name>